<proteinExistence type="predicted"/>
<dbReference type="eggNOG" id="ENOG50336AC">
    <property type="taxonomic scope" value="Bacteria"/>
</dbReference>
<dbReference type="PATRIC" id="fig|932677.3.peg.1409"/>
<name>A0A0H3L084_PANAA</name>
<dbReference type="HOGENOM" id="CLU_138511_0_0_6"/>
<gene>
    <name evidence="1" type="ordered locus">PAJ_1215</name>
</gene>
<evidence type="ECO:0000313" key="2">
    <source>
        <dbReference type="Proteomes" id="UP000006690"/>
    </source>
</evidence>
<organism evidence="1 2">
    <name type="scientific">Pantoea ananatis (strain AJ13355)</name>
    <dbReference type="NCBI Taxonomy" id="932677"/>
    <lineage>
        <taxon>Bacteria</taxon>
        <taxon>Pseudomonadati</taxon>
        <taxon>Pseudomonadota</taxon>
        <taxon>Gammaproteobacteria</taxon>
        <taxon>Enterobacterales</taxon>
        <taxon>Erwiniaceae</taxon>
        <taxon>Pantoea</taxon>
    </lineage>
</organism>
<accession>A0A0H3L084</accession>
<evidence type="ECO:0000313" key="1">
    <source>
        <dbReference type="EMBL" id="BAK11295.1"/>
    </source>
</evidence>
<dbReference type="KEGG" id="paj:PAJ_1215"/>
<sequence length="162" mass="18546">MQSTLPPAIKPIRHKSVVISASHLQYFRTKKERDMQSVHLMGEGYEPHVDQEGGKLVYSLPVDSGFITYEFAFEIKREDLDVLLTDNYRRAVLEITAHTVLQHSTLKGNDRLTQRDFDNLVADTLHSTPEFLQSFISQISHDHHIGIEGYAQNIMARRSLAK</sequence>
<dbReference type="EMBL" id="AP012032">
    <property type="protein sequence ID" value="BAK11295.1"/>
    <property type="molecule type" value="Genomic_DNA"/>
</dbReference>
<protein>
    <submittedName>
        <fullName evidence="1">Uncharacterized protein</fullName>
    </submittedName>
</protein>
<reference evidence="2" key="1">
    <citation type="journal article" date="2012" name="Appl. Microbiol. Biotechnol.">
        <title>The complete genome sequence of Pantoea ananatis AJ13355, an organism with great biotechnological potential.</title>
        <authorList>
            <person name="Hara Y."/>
            <person name="Kadotani N."/>
            <person name="Izui H."/>
            <person name="Katashkina J.I."/>
            <person name="Kuvaeva T.M."/>
            <person name="Andreeva I.G."/>
            <person name="Golubeva L.I."/>
            <person name="Malko D.B."/>
            <person name="Makeev V.J."/>
            <person name="Mashko S.V."/>
            <person name="Kozlov Y.I."/>
        </authorList>
    </citation>
    <scope>NUCLEOTIDE SEQUENCE [LARGE SCALE GENOMIC DNA]</scope>
    <source>
        <strain evidence="2">AJ13355</strain>
    </source>
</reference>
<dbReference type="Proteomes" id="UP000006690">
    <property type="component" value="Chromosome"/>
</dbReference>
<dbReference type="AlphaFoldDB" id="A0A0H3L084"/>